<dbReference type="OrthoDB" id="9942990at2"/>
<dbReference type="EnsemblBacteria" id="ACB55687">
    <property type="protein sequence ID" value="ACB55687"/>
    <property type="gene ID" value="VF_2648"/>
</dbReference>
<dbReference type="HOGENOM" id="CLU_2398794_0_0_6"/>
<evidence type="ECO:0000313" key="2">
    <source>
        <dbReference type="Proteomes" id="UP000000537"/>
    </source>
</evidence>
<protein>
    <submittedName>
        <fullName evidence="1">Uncharacterized protein</fullName>
    </submittedName>
</protein>
<keyword evidence="2" id="KW-1185">Reference proteome</keyword>
<dbReference type="Proteomes" id="UP000000537">
    <property type="component" value="Chromosome I"/>
</dbReference>
<evidence type="ECO:0000313" key="1">
    <source>
        <dbReference type="EMBL" id="ACB55687.1"/>
    </source>
</evidence>
<reference evidence="1 2" key="2">
    <citation type="journal article" date="2008" name="BMC Genomics">
        <title>Comparative genomics-based investigation of resequencing targets in Vibrio fischeri: focus on point miscalls and artefactual expansions.</title>
        <authorList>
            <person name="Mandel M.J."/>
            <person name="Stabb E.V."/>
            <person name="Ruby E.G."/>
        </authorList>
    </citation>
    <scope>NUCLEOTIDE SEQUENCE [LARGE SCALE GENOMIC DNA]</scope>
    <source>
        <strain evidence="2">ATCC 700601 / ES114</strain>
    </source>
</reference>
<dbReference type="AlphaFoldDB" id="B1WN55"/>
<name>B1WN55_ALIF1</name>
<dbReference type="KEGG" id="vfi:VF_2648"/>
<organism evidence="1 2">
    <name type="scientific">Aliivibrio fischeri (strain ATCC 700601 / ES114)</name>
    <name type="common">Vibrio fischeri</name>
    <dbReference type="NCBI Taxonomy" id="312309"/>
    <lineage>
        <taxon>Bacteria</taxon>
        <taxon>Pseudomonadati</taxon>
        <taxon>Pseudomonadota</taxon>
        <taxon>Gammaproteobacteria</taxon>
        <taxon>Vibrionales</taxon>
        <taxon>Vibrionaceae</taxon>
        <taxon>Aliivibrio</taxon>
    </lineage>
</organism>
<dbReference type="GeneID" id="54164743"/>
<dbReference type="EMBL" id="CP000020">
    <property type="protein sequence ID" value="ACB55687.1"/>
    <property type="molecule type" value="Genomic_DNA"/>
</dbReference>
<reference evidence="1 2" key="1">
    <citation type="journal article" date="2005" name="Proc. Natl. Acad. Sci. U.S.A.">
        <title>Complete genome sequence of Vibrio fischeri: a symbiotic bacterium with pathogenic congeners.</title>
        <authorList>
            <person name="Ruby E.G."/>
            <person name="Urbanowski M."/>
            <person name="Campbell J."/>
            <person name="Dunn A."/>
            <person name="Faini M."/>
            <person name="Gunsalus R."/>
            <person name="Lostroh P."/>
            <person name="Lupp C."/>
            <person name="McCann J."/>
            <person name="Millikan D."/>
            <person name="Schaefer A."/>
            <person name="Stabb E."/>
            <person name="Stevens A."/>
            <person name="Visick K."/>
            <person name="Whistler C."/>
            <person name="Greenberg E.P."/>
        </authorList>
    </citation>
    <scope>NUCLEOTIDE SEQUENCE [LARGE SCALE GENOMIC DNA]</scope>
    <source>
        <strain evidence="2">ATCC 700601 / ES114</strain>
    </source>
</reference>
<gene>
    <name evidence="1" type="ordered locus">VF_2648</name>
</gene>
<proteinExistence type="predicted"/>
<accession>B1WN55</accession>
<dbReference type="PATRIC" id="fig|312309.11.peg.2077"/>
<dbReference type="STRING" id="312309.VF_2648"/>
<sequence>MEHVTQLTKKHLEDFFDDKLQDYQCPCCKSKEKPAIPTANDEEISFSLLDLVDIAKNNSESKKVLSTPALPLICQNCGNIYNIATYVILRHFS</sequence>
<dbReference type="RefSeq" id="WP_011262506.1">
    <property type="nucleotide sequence ID" value="NC_006840.2"/>
</dbReference>